<gene>
    <name evidence="1" type="ORF">NOO_LOCUS10460</name>
</gene>
<reference evidence="3" key="1">
    <citation type="submission" date="2016-06" db="UniProtKB">
        <authorList>
            <consortium name="WormBaseParasite"/>
        </authorList>
    </citation>
    <scope>IDENTIFICATION</scope>
</reference>
<accession>A0A182EQP5</accession>
<organism evidence="3">
    <name type="scientific">Onchocerca ochengi</name>
    <name type="common">Filarial nematode worm</name>
    <dbReference type="NCBI Taxonomy" id="42157"/>
    <lineage>
        <taxon>Eukaryota</taxon>
        <taxon>Metazoa</taxon>
        <taxon>Ecdysozoa</taxon>
        <taxon>Nematoda</taxon>
        <taxon>Chromadorea</taxon>
        <taxon>Rhabditida</taxon>
        <taxon>Spirurina</taxon>
        <taxon>Spiruromorpha</taxon>
        <taxon>Filarioidea</taxon>
        <taxon>Onchocercidae</taxon>
        <taxon>Onchocerca</taxon>
    </lineage>
</organism>
<dbReference type="AlphaFoldDB" id="A0A182EQP5"/>
<evidence type="ECO:0000313" key="1">
    <source>
        <dbReference type="EMBL" id="VDM94187.1"/>
    </source>
</evidence>
<evidence type="ECO:0000313" key="2">
    <source>
        <dbReference type="Proteomes" id="UP000271087"/>
    </source>
</evidence>
<reference evidence="1 2" key="2">
    <citation type="submission" date="2018-08" db="EMBL/GenBank/DDBJ databases">
        <authorList>
            <person name="Laetsch R D."/>
            <person name="Stevens L."/>
            <person name="Kumar S."/>
            <person name="Blaxter L. M."/>
        </authorList>
    </citation>
    <scope>NUCLEOTIDE SEQUENCE [LARGE SCALE GENOMIC DNA]</scope>
</reference>
<evidence type="ECO:0000313" key="3">
    <source>
        <dbReference type="WBParaSite" id="nOo.2.0.1.t10460-RA"/>
    </source>
</evidence>
<sequence>MQRKKLSTLYAFNSKGEYGITHRLSTSMSPFHTCMVANLPPSFADLLYKGYSSFLVTVMDINARGCSVYRKFHSLAIKTYLSHRADENMPAQAIIISWVVPECKNNFNRVTAEHGIMLYADQEIQKCYGSMAYGRYKRRGGNRRFRRKRARYGIRVSRDVTFASACFDLQTRGRAHPMFVSAFNLPNDCPVKIYGAVMWIATNKDCTPGVLRVQVGGGGDKTDVRLLG</sequence>
<name>A0A182EQP5_ONCOC</name>
<dbReference type="WBParaSite" id="nOo.2.0.1.t10460-RA">
    <property type="protein sequence ID" value="nOo.2.0.1.t10460-RA"/>
    <property type="gene ID" value="nOo.2.0.1.g10460"/>
</dbReference>
<keyword evidence="2" id="KW-1185">Reference proteome</keyword>
<protein>
    <submittedName>
        <fullName evidence="3">Nuclear shuttle protein</fullName>
    </submittedName>
</protein>
<dbReference type="EMBL" id="UYRW01006028">
    <property type="protein sequence ID" value="VDM94187.1"/>
    <property type="molecule type" value="Genomic_DNA"/>
</dbReference>
<dbReference type="Proteomes" id="UP000271087">
    <property type="component" value="Unassembled WGS sequence"/>
</dbReference>
<proteinExistence type="predicted"/>